<dbReference type="PROSITE" id="PS50928">
    <property type="entry name" value="ABC_TM1"/>
    <property type="match status" value="1"/>
</dbReference>
<evidence type="ECO:0000256" key="7">
    <source>
        <dbReference type="RuleBase" id="RU363032"/>
    </source>
</evidence>
<dbReference type="PANTHER" id="PTHR30193:SF18">
    <property type="entry name" value="OSMOPROTECTIVE COMPOUNDS UPTAKE PERMEASE PROTEIN GGTC"/>
    <property type="match status" value="1"/>
</dbReference>
<evidence type="ECO:0000256" key="4">
    <source>
        <dbReference type="ARBA" id="ARBA00022692"/>
    </source>
</evidence>
<evidence type="ECO:0000313" key="9">
    <source>
        <dbReference type="EMBL" id="GMA33353.1"/>
    </source>
</evidence>
<dbReference type="InterPro" id="IPR051393">
    <property type="entry name" value="ABC_transporter_permease"/>
</dbReference>
<reference evidence="9" key="2">
    <citation type="submission" date="2023-02" db="EMBL/GenBank/DDBJ databases">
        <authorList>
            <person name="Sun Q."/>
            <person name="Mori K."/>
        </authorList>
    </citation>
    <scope>NUCLEOTIDE SEQUENCE</scope>
    <source>
        <strain evidence="9">NBRC 112290</strain>
    </source>
</reference>
<feature type="transmembrane region" description="Helical" evidence="7">
    <location>
        <begin position="44"/>
        <end position="67"/>
    </location>
</feature>
<feature type="domain" description="ABC transmembrane type-1" evidence="8">
    <location>
        <begin position="101"/>
        <end position="318"/>
    </location>
</feature>
<comment type="subcellular location">
    <subcellularLocation>
        <location evidence="1 7">Cell membrane</location>
        <topology evidence="1 7">Multi-pass membrane protein</topology>
    </subcellularLocation>
</comment>
<organism evidence="9 10">
    <name type="scientific">Litorihabitans aurantiacus</name>
    <dbReference type="NCBI Taxonomy" id="1930061"/>
    <lineage>
        <taxon>Bacteria</taxon>
        <taxon>Bacillati</taxon>
        <taxon>Actinomycetota</taxon>
        <taxon>Actinomycetes</taxon>
        <taxon>Micrococcales</taxon>
        <taxon>Beutenbergiaceae</taxon>
        <taxon>Litorihabitans</taxon>
    </lineage>
</organism>
<proteinExistence type="inferred from homology"/>
<dbReference type="AlphaFoldDB" id="A0AA38CS47"/>
<evidence type="ECO:0000256" key="6">
    <source>
        <dbReference type="ARBA" id="ARBA00023136"/>
    </source>
</evidence>
<keyword evidence="2 7" id="KW-0813">Transport</keyword>
<dbReference type="RefSeq" id="WP_284252119.1">
    <property type="nucleotide sequence ID" value="NZ_BSUM01000001.1"/>
</dbReference>
<keyword evidence="6 7" id="KW-0472">Membrane</keyword>
<keyword evidence="5 7" id="KW-1133">Transmembrane helix</keyword>
<evidence type="ECO:0000256" key="5">
    <source>
        <dbReference type="ARBA" id="ARBA00022989"/>
    </source>
</evidence>
<dbReference type="GO" id="GO:0005886">
    <property type="term" value="C:plasma membrane"/>
    <property type="evidence" value="ECO:0007669"/>
    <property type="project" value="UniProtKB-SubCell"/>
</dbReference>
<feature type="transmembrane region" description="Helical" evidence="7">
    <location>
        <begin position="105"/>
        <end position="125"/>
    </location>
</feature>
<dbReference type="InterPro" id="IPR035906">
    <property type="entry name" value="MetI-like_sf"/>
</dbReference>
<sequence>MDWLINPSSTGGKFLVMVVAIVLFVLVMAVILFAVDRPRRVPRWVVATAFAGPAIALVAVGLVYPGILTIVNSFKSTNGRDWVGFANYAQAFTEGQFQIVLRNTAVWVILVPILATAIGLIYAVLVDRTRFEKLAKALIFLPMAISMVGASIIWKFVYEFKPDQPGVSQTGLLNQLLVWVGLEPQQFLSTQPWNNLFLIVVMIWIQTGFAMTVLSAAIKAIPDDVVEAARLDGVKGVGMFRHITIPSVRPALVVVITTIAMGTLKVFDIVRTMTGGQFGTSVIANEFYTQQFRQANQGLAAALAVILFVLVIPLVIYNIGQMKKAEEIR</sequence>
<name>A0AA38CS47_9MICO</name>
<dbReference type="Pfam" id="PF00528">
    <property type="entry name" value="BPD_transp_1"/>
    <property type="match status" value="1"/>
</dbReference>
<dbReference type="CDD" id="cd06261">
    <property type="entry name" value="TM_PBP2"/>
    <property type="match status" value="1"/>
</dbReference>
<evidence type="ECO:0000256" key="1">
    <source>
        <dbReference type="ARBA" id="ARBA00004651"/>
    </source>
</evidence>
<feature type="transmembrane region" description="Helical" evidence="7">
    <location>
        <begin position="14"/>
        <end position="35"/>
    </location>
</feature>
<dbReference type="GO" id="GO:0055085">
    <property type="term" value="P:transmembrane transport"/>
    <property type="evidence" value="ECO:0007669"/>
    <property type="project" value="InterPro"/>
</dbReference>
<dbReference type="Proteomes" id="UP001157161">
    <property type="component" value="Unassembled WGS sequence"/>
</dbReference>
<dbReference type="InterPro" id="IPR000515">
    <property type="entry name" value="MetI-like"/>
</dbReference>
<feature type="transmembrane region" description="Helical" evidence="7">
    <location>
        <begin position="137"/>
        <end position="157"/>
    </location>
</feature>
<feature type="transmembrane region" description="Helical" evidence="7">
    <location>
        <begin position="196"/>
        <end position="218"/>
    </location>
</feature>
<evidence type="ECO:0000256" key="3">
    <source>
        <dbReference type="ARBA" id="ARBA00022475"/>
    </source>
</evidence>
<dbReference type="PANTHER" id="PTHR30193">
    <property type="entry name" value="ABC TRANSPORTER PERMEASE PROTEIN"/>
    <property type="match status" value="1"/>
</dbReference>
<protein>
    <submittedName>
        <fullName evidence="9">ABC transporter</fullName>
    </submittedName>
</protein>
<dbReference type="EMBL" id="BSUM01000001">
    <property type="protein sequence ID" value="GMA33353.1"/>
    <property type="molecule type" value="Genomic_DNA"/>
</dbReference>
<comment type="caution">
    <text evidence="9">The sequence shown here is derived from an EMBL/GenBank/DDBJ whole genome shotgun (WGS) entry which is preliminary data.</text>
</comment>
<gene>
    <name evidence="9" type="ORF">GCM10025875_33450</name>
</gene>
<comment type="similarity">
    <text evidence="7">Belongs to the binding-protein-dependent transport system permease family.</text>
</comment>
<feature type="transmembrane region" description="Helical" evidence="7">
    <location>
        <begin position="248"/>
        <end position="267"/>
    </location>
</feature>
<keyword evidence="4 7" id="KW-0812">Transmembrane</keyword>
<evidence type="ECO:0000313" key="10">
    <source>
        <dbReference type="Proteomes" id="UP001157161"/>
    </source>
</evidence>
<dbReference type="SUPFAM" id="SSF161098">
    <property type="entry name" value="MetI-like"/>
    <property type="match status" value="1"/>
</dbReference>
<accession>A0AA38CS47</accession>
<keyword evidence="10" id="KW-1185">Reference proteome</keyword>
<dbReference type="Gene3D" id="1.10.3720.10">
    <property type="entry name" value="MetI-like"/>
    <property type="match status" value="1"/>
</dbReference>
<reference evidence="9" key="1">
    <citation type="journal article" date="2014" name="Int. J. Syst. Evol. Microbiol.">
        <title>Complete genome sequence of Corynebacterium casei LMG S-19264T (=DSM 44701T), isolated from a smear-ripened cheese.</title>
        <authorList>
            <consortium name="US DOE Joint Genome Institute (JGI-PGF)"/>
            <person name="Walter F."/>
            <person name="Albersmeier A."/>
            <person name="Kalinowski J."/>
            <person name="Ruckert C."/>
        </authorList>
    </citation>
    <scope>NUCLEOTIDE SEQUENCE</scope>
    <source>
        <strain evidence="9">NBRC 112290</strain>
    </source>
</reference>
<feature type="transmembrane region" description="Helical" evidence="7">
    <location>
        <begin position="299"/>
        <end position="319"/>
    </location>
</feature>
<keyword evidence="3" id="KW-1003">Cell membrane</keyword>
<evidence type="ECO:0000256" key="2">
    <source>
        <dbReference type="ARBA" id="ARBA00022448"/>
    </source>
</evidence>
<evidence type="ECO:0000259" key="8">
    <source>
        <dbReference type="PROSITE" id="PS50928"/>
    </source>
</evidence>